<dbReference type="PANTHER" id="PTHR15000">
    <property type="entry name" value="ERYTHROID DIFFERENTIATION-RELATED FACTOR 1"/>
    <property type="match status" value="1"/>
</dbReference>
<evidence type="ECO:0000313" key="5">
    <source>
        <dbReference type="Proteomes" id="UP000663829"/>
    </source>
</evidence>
<dbReference type="EMBL" id="CAJNOQ010012529">
    <property type="protein sequence ID" value="CAF1302078.1"/>
    <property type="molecule type" value="Genomic_DNA"/>
</dbReference>
<dbReference type="GO" id="GO:0045893">
    <property type="term" value="P:positive regulation of DNA-templated transcription"/>
    <property type="evidence" value="ECO:0007669"/>
    <property type="project" value="TreeGrafter"/>
</dbReference>
<sequence>MVTGSDHDTLSKESGTIRTLLKHCLNMLDPNKFPEYYCAAAYMMSDLYIDDNVSEQSWTCDGSEVVDSESLNDDLLFENEQEFRTCTTVDIKTLIQPQQHRFKNIPDMARLGNIHGTLNARALQALKYLVEALRGNAIHRRSQANNDVNSQSQHQHKSKLIVPLQYKLTRTSSEILNDNKNHLTDDTRLKSLILHKAAAAYFCLADENEKLKHYGLCLRYLQLALKCYSNLFILCAKIKLQLSDMEAKKLLSYIMSIAGDCRRMIAYTTSSEEIDKYREQYSLNNEIDQEFEKVTSEITGEQTEFIWVSELTPMIDQNLFAAVDAYEYAINIVKNLGDNERKRLNLLTKRFGNVRNEMGCFYISKCEQAVKNIDQESSKEVKELFRKSFESFNSGIKAFESIKDISNIALLYNNLGRLMRLYAQFYAPIVNEVRGEFSPQERQYYNKAFDYYLKGLKLVENRGDLYKTLSWELSGAYYTYATILQDYAPLSKHPQEDIEKEVIDYMTKSLKYLEIETTSSSGRNSLAIYRAATIHHRLASLFHNSLRNPDSKTKRKHLRSLASFHYQKALKLFSVQENPLEYLRVQLEEVALADYELQNATENSSRLKYAQQGLKEGFQCQKCIEIIEQRHLSTDSDDYTETFSQEAHRLLAILNGRIQSFLKEIAKITKTTKKKLNENENSIIFEDYKEMYSIALRLNEQLDTFPHDLIQAFIRMKKIYDKHSITVHD</sequence>
<organism evidence="3 5">
    <name type="scientific">Didymodactylos carnosus</name>
    <dbReference type="NCBI Taxonomy" id="1234261"/>
    <lineage>
        <taxon>Eukaryota</taxon>
        <taxon>Metazoa</taxon>
        <taxon>Spiralia</taxon>
        <taxon>Gnathifera</taxon>
        <taxon>Rotifera</taxon>
        <taxon>Eurotatoria</taxon>
        <taxon>Bdelloidea</taxon>
        <taxon>Philodinida</taxon>
        <taxon>Philodinidae</taxon>
        <taxon>Didymodactylos</taxon>
    </lineage>
</organism>
<keyword evidence="5" id="KW-1185">Reference proteome</keyword>
<evidence type="ECO:0000259" key="2">
    <source>
        <dbReference type="Pfam" id="PF23788"/>
    </source>
</evidence>
<name>A0A815DRT7_9BILA</name>
<gene>
    <name evidence="3" type="ORF">GPM918_LOCUS28572</name>
    <name evidence="4" type="ORF">SRO942_LOCUS29084</name>
</gene>
<dbReference type="Proteomes" id="UP000681722">
    <property type="component" value="Unassembled WGS sequence"/>
</dbReference>
<reference evidence="3" key="1">
    <citation type="submission" date="2021-02" db="EMBL/GenBank/DDBJ databases">
        <authorList>
            <person name="Nowell W R."/>
        </authorList>
    </citation>
    <scope>NUCLEOTIDE SEQUENCE</scope>
</reference>
<evidence type="ECO:0000313" key="4">
    <source>
        <dbReference type="EMBL" id="CAF4128162.1"/>
    </source>
</evidence>
<protein>
    <recommendedName>
        <fullName evidence="6">KIF-binding protein</fullName>
    </recommendedName>
</protein>
<dbReference type="Pfam" id="PF23788">
    <property type="entry name" value="EDRF1_N"/>
    <property type="match status" value="1"/>
</dbReference>
<evidence type="ECO:0000259" key="1">
    <source>
        <dbReference type="Pfam" id="PF23723"/>
    </source>
</evidence>
<accession>A0A815DRT7</accession>
<feature type="domain" description="EDRF1 TPR repeats region" evidence="1">
    <location>
        <begin position="347"/>
        <end position="704"/>
    </location>
</feature>
<dbReference type="InterPro" id="IPR056583">
    <property type="entry name" value="EDRF1_TPR"/>
</dbReference>
<dbReference type="AlphaFoldDB" id="A0A815DRT7"/>
<proteinExistence type="predicted"/>
<evidence type="ECO:0008006" key="6">
    <source>
        <dbReference type="Google" id="ProtNLM"/>
    </source>
</evidence>
<dbReference type="Proteomes" id="UP000663829">
    <property type="component" value="Unassembled WGS sequence"/>
</dbReference>
<dbReference type="PANTHER" id="PTHR15000:SF1">
    <property type="entry name" value="ERYTHROID DIFFERENTIATION-RELATED FACTOR 1"/>
    <property type="match status" value="1"/>
</dbReference>
<dbReference type="InterPro" id="IPR056582">
    <property type="entry name" value="EDRF1_N"/>
</dbReference>
<dbReference type="OrthoDB" id="419432at2759"/>
<dbReference type="Pfam" id="PF23723">
    <property type="entry name" value="TPR_EDRF1"/>
    <property type="match status" value="1"/>
</dbReference>
<comment type="caution">
    <text evidence="3">The sequence shown here is derived from an EMBL/GenBank/DDBJ whole genome shotgun (WGS) entry which is preliminary data.</text>
</comment>
<evidence type="ECO:0000313" key="3">
    <source>
        <dbReference type="EMBL" id="CAF1302078.1"/>
    </source>
</evidence>
<feature type="domain" description="EDRF1 N-terminal" evidence="2">
    <location>
        <begin position="11"/>
        <end position="70"/>
    </location>
</feature>
<dbReference type="EMBL" id="CAJOBC010037984">
    <property type="protein sequence ID" value="CAF4128162.1"/>
    <property type="molecule type" value="Genomic_DNA"/>
</dbReference>